<proteinExistence type="predicted"/>
<keyword evidence="1" id="KW-0472">Membrane</keyword>
<organism evidence="2 3">
    <name type="scientific">Holdemanella biformis</name>
    <dbReference type="NCBI Taxonomy" id="1735"/>
    <lineage>
        <taxon>Bacteria</taxon>
        <taxon>Bacillati</taxon>
        <taxon>Bacillota</taxon>
        <taxon>Erysipelotrichia</taxon>
        <taxon>Erysipelotrichales</taxon>
        <taxon>Erysipelotrichaceae</taxon>
        <taxon>Holdemanella</taxon>
    </lineage>
</organism>
<dbReference type="AlphaFoldDB" id="A0A395W5G8"/>
<accession>A0A395W5G8</accession>
<dbReference type="EMBL" id="QRYQ01000021">
    <property type="protein sequence ID" value="RGU89936.1"/>
    <property type="molecule type" value="Genomic_DNA"/>
</dbReference>
<reference evidence="2 3" key="1">
    <citation type="submission" date="2018-08" db="EMBL/GenBank/DDBJ databases">
        <title>A genome reference for cultivated species of the human gut microbiota.</title>
        <authorList>
            <person name="Zou Y."/>
            <person name="Xue W."/>
            <person name="Luo G."/>
        </authorList>
    </citation>
    <scope>NUCLEOTIDE SEQUENCE [LARGE SCALE GENOMIC DNA]</scope>
    <source>
        <strain evidence="2 3">AF15-20</strain>
    </source>
</reference>
<evidence type="ECO:0000313" key="2">
    <source>
        <dbReference type="EMBL" id="RGU89936.1"/>
    </source>
</evidence>
<name>A0A395W5G8_9FIRM</name>
<feature type="transmembrane region" description="Helical" evidence="1">
    <location>
        <begin position="7"/>
        <end position="27"/>
    </location>
</feature>
<sequence>MKYNYYVYLPRIGTLLVMFLTCSALFFKEIFFNLIYLVFVVLFSQILFIYEKRLLKNNEPQYEKISFRDSLLMYPILLKIEIFLFAIVSLFSILILLCINKTIMALITIGVITIIISLYFNMRRH</sequence>
<feature type="transmembrane region" description="Helical" evidence="1">
    <location>
        <begin position="103"/>
        <end position="122"/>
    </location>
</feature>
<protein>
    <submittedName>
        <fullName evidence="2">Uncharacterized protein</fullName>
    </submittedName>
</protein>
<dbReference type="Proteomes" id="UP000265489">
    <property type="component" value="Unassembled WGS sequence"/>
</dbReference>
<feature type="transmembrane region" description="Helical" evidence="1">
    <location>
        <begin position="33"/>
        <end position="50"/>
    </location>
</feature>
<feature type="transmembrane region" description="Helical" evidence="1">
    <location>
        <begin position="71"/>
        <end position="97"/>
    </location>
</feature>
<evidence type="ECO:0000313" key="3">
    <source>
        <dbReference type="Proteomes" id="UP000265489"/>
    </source>
</evidence>
<keyword evidence="1" id="KW-0812">Transmembrane</keyword>
<gene>
    <name evidence="2" type="ORF">DWW32_09905</name>
</gene>
<evidence type="ECO:0000256" key="1">
    <source>
        <dbReference type="SAM" id="Phobius"/>
    </source>
</evidence>
<keyword evidence="1" id="KW-1133">Transmembrane helix</keyword>
<comment type="caution">
    <text evidence="2">The sequence shown here is derived from an EMBL/GenBank/DDBJ whole genome shotgun (WGS) entry which is preliminary data.</text>
</comment>